<dbReference type="AlphaFoldDB" id="A0A9P6Q7R8"/>
<keyword evidence="3" id="KW-1185">Reference proteome</keyword>
<name>A0A9P6Q7R8_9FUNG</name>
<sequence>MSPTVAPFGEWKSPISADFITGSAIGISGVVKNEKNGHLYWIELNGANNGRFTIMSRSPEGKTEELTPAPFCPKSRVHEYGGGAMTMDDDFLIASNDEDYCLYKIDLATKKPVRITPDSNKAYRYADMEIHPSKKFLVCVREDHTNDTPQTVVNTLVVVRLDTKEPSVQLLKSGEDFYVSPRFNPVNPNEMVYFSWNHPFMTWDHTQVYYNTLEITDDSVKIVHQKQLAGFDKANEESSNQLRFAEDGTLYFISDKTGFWNLHKYKVGGQVELVLSEPKAAEFQNPLWRIGEQSYAPLKSDCTKIAARYTVDGFDKLAIIDTKTKTLKDIAFDFSVIGSVSAIKEGSDDVLLLSASSYNKPLQIVTLNLRTSEMTVILKSAEVDESLLKYISKPEPITFKTENDLDAYAFFYPPTNADYVAPQGTLPPVRILSHGGPTAAFQTDLSWSINYFCSRGFAVAAVNYGGSTGYGKTFRNRLRKLWGVVDVDDCCNAAKYLVQAGRVDGDKLAIAGGSAGGYTTLASLAFRKVFKAGVSHYGIGDLEILARETHKFELVYPESLVGPYPAAKDLYIERSPLYSADNISCPCAFFQGLEDKVVPPNQAEIMVKALKERKIPVAYVPFEGEGHGFRVPKNVQMALRGEISFLGRIFGFTPFDAIDIPIINDDAISK</sequence>
<evidence type="ECO:0000313" key="2">
    <source>
        <dbReference type="EMBL" id="KAG0262535.1"/>
    </source>
</evidence>
<dbReference type="SUPFAM" id="SSF82171">
    <property type="entry name" value="DPP6 N-terminal domain-like"/>
    <property type="match status" value="1"/>
</dbReference>
<dbReference type="InterPro" id="IPR001375">
    <property type="entry name" value="Peptidase_S9_cat"/>
</dbReference>
<dbReference type="SUPFAM" id="SSF53474">
    <property type="entry name" value="alpha/beta-Hydrolases"/>
    <property type="match status" value="1"/>
</dbReference>
<accession>A0A9P6Q7R8</accession>
<evidence type="ECO:0000313" key="3">
    <source>
        <dbReference type="Proteomes" id="UP000807716"/>
    </source>
</evidence>
<dbReference type="GO" id="GO:0004177">
    <property type="term" value="F:aminopeptidase activity"/>
    <property type="evidence" value="ECO:0007669"/>
    <property type="project" value="UniProtKB-KW"/>
</dbReference>
<dbReference type="Gene3D" id="3.40.50.1820">
    <property type="entry name" value="alpha/beta hydrolase"/>
    <property type="match status" value="1"/>
</dbReference>
<organism evidence="2 3">
    <name type="scientific">Actinomortierella ambigua</name>
    <dbReference type="NCBI Taxonomy" id="1343610"/>
    <lineage>
        <taxon>Eukaryota</taxon>
        <taxon>Fungi</taxon>
        <taxon>Fungi incertae sedis</taxon>
        <taxon>Mucoromycota</taxon>
        <taxon>Mortierellomycotina</taxon>
        <taxon>Mortierellomycetes</taxon>
        <taxon>Mortierellales</taxon>
        <taxon>Mortierellaceae</taxon>
        <taxon>Actinomortierella</taxon>
    </lineage>
</organism>
<dbReference type="GO" id="GO:0008236">
    <property type="term" value="F:serine-type peptidase activity"/>
    <property type="evidence" value="ECO:0007669"/>
    <property type="project" value="InterPro"/>
</dbReference>
<gene>
    <name evidence="2" type="primary">DAP2_1</name>
    <name evidence="2" type="ORF">DFQ27_002278</name>
</gene>
<dbReference type="PANTHER" id="PTHR43056">
    <property type="entry name" value="PEPTIDASE S9 PROLYL OLIGOPEPTIDASE"/>
    <property type="match status" value="1"/>
</dbReference>
<dbReference type="Gene3D" id="2.130.10.120">
    <property type="entry name" value="Prolyl oligopeptidase, N-terminal domain"/>
    <property type="match status" value="1"/>
</dbReference>
<feature type="domain" description="Peptidase S9 prolyl oligopeptidase catalytic" evidence="1">
    <location>
        <begin position="445"/>
        <end position="651"/>
    </location>
</feature>
<dbReference type="EMBL" id="JAAAJB010000184">
    <property type="protein sequence ID" value="KAG0262535.1"/>
    <property type="molecule type" value="Genomic_DNA"/>
</dbReference>
<keyword evidence="2" id="KW-0031">Aminopeptidase</keyword>
<dbReference type="InterPro" id="IPR050585">
    <property type="entry name" value="Xaa-Pro_dipeptidyl-ppase/CocE"/>
</dbReference>
<keyword evidence="2" id="KW-0378">Hydrolase</keyword>
<dbReference type="PANTHER" id="PTHR43056:SF5">
    <property type="entry name" value="PEPTIDASE S9 PROLYL OLIGOPEPTIDASE CATALYTIC DOMAIN-CONTAINING PROTEIN"/>
    <property type="match status" value="1"/>
</dbReference>
<dbReference type="Proteomes" id="UP000807716">
    <property type="component" value="Unassembled WGS sequence"/>
</dbReference>
<dbReference type="GO" id="GO:0006508">
    <property type="term" value="P:proteolysis"/>
    <property type="evidence" value="ECO:0007669"/>
    <property type="project" value="InterPro"/>
</dbReference>
<evidence type="ECO:0000259" key="1">
    <source>
        <dbReference type="Pfam" id="PF00326"/>
    </source>
</evidence>
<dbReference type="OrthoDB" id="416344at2759"/>
<reference evidence="2" key="1">
    <citation type="journal article" date="2020" name="Fungal Divers.">
        <title>Resolving the Mortierellaceae phylogeny through synthesis of multi-gene phylogenetics and phylogenomics.</title>
        <authorList>
            <person name="Vandepol N."/>
            <person name="Liber J."/>
            <person name="Desiro A."/>
            <person name="Na H."/>
            <person name="Kennedy M."/>
            <person name="Barry K."/>
            <person name="Grigoriev I.V."/>
            <person name="Miller A.N."/>
            <person name="O'Donnell K."/>
            <person name="Stajich J.E."/>
            <person name="Bonito G."/>
        </authorList>
    </citation>
    <scope>NUCLEOTIDE SEQUENCE</scope>
    <source>
        <strain evidence="2">BC1065</strain>
    </source>
</reference>
<dbReference type="InterPro" id="IPR029058">
    <property type="entry name" value="AB_hydrolase_fold"/>
</dbReference>
<proteinExistence type="predicted"/>
<comment type="caution">
    <text evidence="2">The sequence shown here is derived from an EMBL/GenBank/DDBJ whole genome shotgun (WGS) entry which is preliminary data.</text>
</comment>
<protein>
    <submittedName>
        <fullName evidence="2">Dipeptidyl aminopeptidase</fullName>
    </submittedName>
</protein>
<dbReference type="Pfam" id="PF00326">
    <property type="entry name" value="Peptidase_S9"/>
    <property type="match status" value="1"/>
</dbReference>
<keyword evidence="2" id="KW-0645">Protease</keyword>